<dbReference type="RefSeq" id="XP_066664321.1">
    <property type="nucleotide sequence ID" value="XM_066815031.1"/>
</dbReference>
<reference evidence="2 3" key="1">
    <citation type="submission" date="2023-01" db="EMBL/GenBank/DDBJ databases">
        <title>Analysis of 21 Apiospora genomes using comparative genomics revels a genus with tremendous synthesis potential of carbohydrate active enzymes and secondary metabolites.</title>
        <authorList>
            <person name="Sorensen T."/>
        </authorList>
    </citation>
    <scope>NUCLEOTIDE SEQUENCE [LARGE SCALE GENOMIC DNA]</scope>
    <source>
        <strain evidence="2 3">CBS 114990</strain>
    </source>
</reference>
<evidence type="ECO:0000313" key="3">
    <source>
        <dbReference type="Proteomes" id="UP001433268"/>
    </source>
</evidence>
<gene>
    <name evidence="2" type="ORF">PG997_010716</name>
</gene>
<evidence type="ECO:0000313" key="2">
    <source>
        <dbReference type="EMBL" id="KAK8070513.1"/>
    </source>
</evidence>
<name>A0ABR1VH01_9PEZI</name>
<feature type="compositionally biased region" description="Low complexity" evidence="1">
    <location>
        <begin position="64"/>
        <end position="80"/>
    </location>
</feature>
<comment type="caution">
    <text evidence="2">The sequence shown here is derived from an EMBL/GenBank/DDBJ whole genome shotgun (WGS) entry which is preliminary data.</text>
</comment>
<feature type="compositionally biased region" description="Acidic residues" evidence="1">
    <location>
        <begin position="147"/>
        <end position="157"/>
    </location>
</feature>
<sequence>MAGQNKMTGTGEFTPRETQLAILAWGYMETEPKIDLEKFHKAAGFLNVNSCRVNWGAVKKKLMAQAAANDGAGSDDAGPATPTAPNPKGKRASAKTATASTGSKRKARTMKSAARAQDDVSDGDDLDIIETPSKKAKTTGIKKEDQVKDEEDSLDEI</sequence>
<dbReference type="EMBL" id="JAQQWN010000008">
    <property type="protein sequence ID" value="KAK8070513.1"/>
    <property type="molecule type" value="Genomic_DNA"/>
</dbReference>
<feature type="compositionally biased region" description="Acidic residues" evidence="1">
    <location>
        <begin position="119"/>
        <end position="128"/>
    </location>
</feature>
<dbReference type="Proteomes" id="UP001433268">
    <property type="component" value="Unassembled WGS sequence"/>
</dbReference>
<keyword evidence="3" id="KW-1185">Reference proteome</keyword>
<dbReference type="GeneID" id="92048091"/>
<organism evidence="2 3">
    <name type="scientific">Apiospora hydei</name>
    <dbReference type="NCBI Taxonomy" id="1337664"/>
    <lineage>
        <taxon>Eukaryota</taxon>
        <taxon>Fungi</taxon>
        <taxon>Dikarya</taxon>
        <taxon>Ascomycota</taxon>
        <taxon>Pezizomycotina</taxon>
        <taxon>Sordariomycetes</taxon>
        <taxon>Xylariomycetidae</taxon>
        <taxon>Amphisphaeriales</taxon>
        <taxon>Apiosporaceae</taxon>
        <taxon>Apiospora</taxon>
    </lineage>
</organism>
<accession>A0ABR1VH01</accession>
<protein>
    <submittedName>
        <fullName evidence="2">Uncharacterized protein</fullName>
    </submittedName>
</protein>
<proteinExistence type="predicted"/>
<feature type="region of interest" description="Disordered" evidence="1">
    <location>
        <begin position="64"/>
        <end position="157"/>
    </location>
</feature>
<evidence type="ECO:0000256" key="1">
    <source>
        <dbReference type="SAM" id="MobiDB-lite"/>
    </source>
</evidence>